<dbReference type="FunFam" id="1.10.20.10:FF:000011">
    <property type="entry name" value="Transcription initiation factor TFIID subunit 12"/>
    <property type="match status" value="1"/>
</dbReference>
<evidence type="ECO:0000256" key="3">
    <source>
        <dbReference type="ARBA" id="ARBA00023015"/>
    </source>
</evidence>
<dbReference type="GO" id="GO:0000124">
    <property type="term" value="C:SAGA complex"/>
    <property type="evidence" value="ECO:0007669"/>
    <property type="project" value="InterPro"/>
</dbReference>
<sequence>MAIGVPATLHHQRTQQQSPVPFSSFGPSPAFNQTFNGLPRSSVGMPNQGSNTNTQVRHPVQTIQNPGVGAQGTTMRPGGVTGNHQQRPAQPSLRSVSPSNIQSSTNHKFQPGSFRGPSVSLRVLHHPVNPRSGATQPGSFPPTSGTDDGESSNHILSKRSIRDLVAQIDPSERLDPEVEDILVEVAEDFVESITTFGCSLAKHRKSTTLEAKDILLHLERNWNMTIPGFGGDEIKCYKKPLTNDVHKERLSLVCSPGFLGDSDLRKKNIKKSMAGAPEPGNAKSSAAGQSSGGHTKSHAPKAPLIGSPKLA</sequence>
<dbReference type="CDD" id="cd07981">
    <property type="entry name" value="HFD_TAF12"/>
    <property type="match status" value="1"/>
</dbReference>
<feature type="domain" description="Transcription initiation factor TFIID subunit 12" evidence="7">
    <location>
        <begin position="157"/>
        <end position="224"/>
    </location>
</feature>
<dbReference type="GO" id="GO:0003677">
    <property type="term" value="F:DNA binding"/>
    <property type="evidence" value="ECO:0007669"/>
    <property type="project" value="TreeGrafter"/>
</dbReference>
<dbReference type="GO" id="GO:0017025">
    <property type="term" value="F:TBP-class protein binding"/>
    <property type="evidence" value="ECO:0007669"/>
    <property type="project" value="TreeGrafter"/>
</dbReference>
<keyword evidence="4" id="KW-0804">Transcription</keyword>
<evidence type="ECO:0000256" key="5">
    <source>
        <dbReference type="ARBA" id="ARBA00023242"/>
    </source>
</evidence>
<evidence type="ECO:0000256" key="4">
    <source>
        <dbReference type="ARBA" id="ARBA00023163"/>
    </source>
</evidence>
<dbReference type="AlphaFoldDB" id="A0A7I8J2U9"/>
<dbReference type="InterPro" id="IPR009072">
    <property type="entry name" value="Histone-fold"/>
</dbReference>
<organism evidence="8">
    <name type="scientific">Spirodela intermedia</name>
    <name type="common">Intermediate duckweed</name>
    <dbReference type="NCBI Taxonomy" id="51605"/>
    <lineage>
        <taxon>Eukaryota</taxon>
        <taxon>Viridiplantae</taxon>
        <taxon>Streptophyta</taxon>
        <taxon>Embryophyta</taxon>
        <taxon>Tracheophyta</taxon>
        <taxon>Spermatophyta</taxon>
        <taxon>Magnoliopsida</taxon>
        <taxon>Liliopsida</taxon>
        <taxon>Araceae</taxon>
        <taxon>Lemnoideae</taxon>
        <taxon>Spirodela</taxon>
    </lineage>
</organism>
<accession>A0A7I8J2U9</accession>
<dbReference type="InterPro" id="IPR003228">
    <property type="entry name" value="TFIID_TAF12_dom"/>
</dbReference>
<feature type="compositionally biased region" description="Low complexity" evidence="6">
    <location>
        <begin position="15"/>
        <end position="31"/>
    </location>
</feature>
<dbReference type="Proteomes" id="UP001189122">
    <property type="component" value="Unassembled WGS sequence"/>
</dbReference>
<evidence type="ECO:0000256" key="1">
    <source>
        <dbReference type="ARBA" id="ARBA00004123"/>
    </source>
</evidence>
<feature type="compositionally biased region" description="Polar residues" evidence="6">
    <location>
        <begin position="82"/>
        <end position="108"/>
    </location>
</feature>
<reference evidence="8 9" key="1">
    <citation type="submission" date="2019-12" db="EMBL/GenBank/DDBJ databases">
        <authorList>
            <person name="Scholz U."/>
            <person name="Mascher M."/>
            <person name="Fiebig A."/>
        </authorList>
    </citation>
    <scope>NUCLEOTIDE SEQUENCE</scope>
</reference>
<keyword evidence="9" id="KW-1185">Reference proteome</keyword>
<comment type="subcellular location">
    <subcellularLocation>
        <location evidence="1">Nucleus</location>
    </subcellularLocation>
</comment>
<name>A0A7I8J2U9_SPIIN</name>
<evidence type="ECO:0000256" key="6">
    <source>
        <dbReference type="SAM" id="MobiDB-lite"/>
    </source>
</evidence>
<evidence type="ECO:0000259" key="7">
    <source>
        <dbReference type="Pfam" id="PF03847"/>
    </source>
</evidence>
<dbReference type="Gene3D" id="1.10.20.10">
    <property type="entry name" value="Histone, subunit A"/>
    <property type="match status" value="1"/>
</dbReference>
<keyword evidence="5" id="KW-0539">Nucleus</keyword>
<dbReference type="EMBL" id="CACRZD030000008">
    <property type="protein sequence ID" value="CAA6663731.1"/>
    <property type="molecule type" value="Genomic_DNA"/>
</dbReference>
<proteinExistence type="inferred from homology"/>
<dbReference type="InterPro" id="IPR037794">
    <property type="entry name" value="TAF12"/>
</dbReference>
<dbReference type="GO" id="GO:0046982">
    <property type="term" value="F:protein heterodimerization activity"/>
    <property type="evidence" value="ECO:0007669"/>
    <property type="project" value="InterPro"/>
</dbReference>
<comment type="similarity">
    <text evidence="2">Belongs to the TAF12 family.</text>
</comment>
<evidence type="ECO:0000313" key="9">
    <source>
        <dbReference type="Proteomes" id="UP001189122"/>
    </source>
</evidence>
<evidence type="ECO:0000313" key="8">
    <source>
        <dbReference type="EMBL" id="CAA2624273.1"/>
    </source>
</evidence>
<dbReference type="SUPFAM" id="SSF47113">
    <property type="entry name" value="Histone-fold"/>
    <property type="match status" value="1"/>
</dbReference>
<dbReference type="GO" id="GO:0005669">
    <property type="term" value="C:transcription factor TFIID complex"/>
    <property type="evidence" value="ECO:0007669"/>
    <property type="project" value="InterPro"/>
</dbReference>
<gene>
    <name evidence="8" type="ORF">SI7747_08010120</name>
</gene>
<dbReference type="EMBL" id="LR743595">
    <property type="protein sequence ID" value="CAA2624273.1"/>
    <property type="molecule type" value="Genomic_DNA"/>
</dbReference>
<dbReference type="Pfam" id="PF03847">
    <property type="entry name" value="TFIID_20kDa"/>
    <property type="match status" value="1"/>
</dbReference>
<dbReference type="GO" id="GO:0051123">
    <property type="term" value="P:RNA polymerase II preinitiation complex assembly"/>
    <property type="evidence" value="ECO:0007669"/>
    <property type="project" value="TreeGrafter"/>
</dbReference>
<evidence type="ECO:0000256" key="2">
    <source>
        <dbReference type="ARBA" id="ARBA00007530"/>
    </source>
</evidence>
<feature type="region of interest" description="Disordered" evidence="6">
    <location>
        <begin position="269"/>
        <end position="311"/>
    </location>
</feature>
<keyword evidence="3" id="KW-0805">Transcription regulation</keyword>
<protein>
    <recommendedName>
        <fullName evidence="7">Transcription initiation factor TFIID subunit 12 domain-containing protein</fullName>
    </recommendedName>
</protein>
<dbReference type="PANTHER" id="PTHR12264:SF21">
    <property type="entry name" value="TRANSCRIPTION INITIATION FACTOR TFIID SUBUNIT 12"/>
    <property type="match status" value="1"/>
</dbReference>
<feature type="region of interest" description="Disordered" evidence="6">
    <location>
        <begin position="1"/>
        <end position="158"/>
    </location>
</feature>
<feature type="compositionally biased region" description="Polar residues" evidence="6">
    <location>
        <begin position="132"/>
        <end position="146"/>
    </location>
</feature>
<dbReference type="PANTHER" id="PTHR12264">
    <property type="entry name" value="TRANSCRIPTION INITIATION FACTOR TFIID SUBUNIT 12"/>
    <property type="match status" value="1"/>
</dbReference>
<feature type="compositionally biased region" description="Polar residues" evidence="6">
    <location>
        <begin position="44"/>
        <end position="65"/>
    </location>
</feature>
<feature type="compositionally biased region" description="Low complexity" evidence="6">
    <location>
        <begin position="280"/>
        <end position="293"/>
    </location>
</feature>